<keyword evidence="2" id="KW-1185">Reference proteome</keyword>
<sequence>EQISIDYSEGVRENNYEVTKIHLTDIILAINRNQILEVWRVVISCGFNNNYVAFLRCSTQARWHIGLIVAHWYKDNFTDGNNDIWQQPPITLCEVNSTRQKYGRPQDLIRKALDLAIATNAYNKAKSSVEIEDQYIKKKQRLLTEVSNQIINETDKNGNKDKRKTCQNCLQKGHNKTICKLAKAG</sequence>
<proteinExistence type="predicted"/>
<gene>
    <name evidence="1" type="ORF">GMARGA_LOCUS42706</name>
</gene>
<name>A0ABN7XGK1_GIGMA</name>
<dbReference type="Proteomes" id="UP000789901">
    <property type="component" value="Unassembled WGS sequence"/>
</dbReference>
<accession>A0ABN7XGK1</accession>
<feature type="non-terminal residue" evidence="1">
    <location>
        <position position="1"/>
    </location>
</feature>
<protein>
    <submittedName>
        <fullName evidence="1">6349_t:CDS:1</fullName>
    </submittedName>
</protein>
<comment type="caution">
    <text evidence="1">The sequence shown here is derived from an EMBL/GenBank/DDBJ whole genome shotgun (WGS) entry which is preliminary data.</text>
</comment>
<organism evidence="1 2">
    <name type="scientific">Gigaspora margarita</name>
    <dbReference type="NCBI Taxonomy" id="4874"/>
    <lineage>
        <taxon>Eukaryota</taxon>
        <taxon>Fungi</taxon>
        <taxon>Fungi incertae sedis</taxon>
        <taxon>Mucoromycota</taxon>
        <taxon>Glomeromycotina</taxon>
        <taxon>Glomeromycetes</taxon>
        <taxon>Diversisporales</taxon>
        <taxon>Gigasporaceae</taxon>
        <taxon>Gigaspora</taxon>
    </lineage>
</organism>
<reference evidence="1 2" key="1">
    <citation type="submission" date="2021-06" db="EMBL/GenBank/DDBJ databases">
        <authorList>
            <person name="Kallberg Y."/>
            <person name="Tangrot J."/>
            <person name="Rosling A."/>
        </authorList>
    </citation>
    <scope>NUCLEOTIDE SEQUENCE [LARGE SCALE GENOMIC DNA]</scope>
    <source>
        <strain evidence="1 2">120-4 pot B 10/14</strain>
    </source>
</reference>
<dbReference type="EMBL" id="CAJVQB010130419">
    <property type="protein sequence ID" value="CAG8853885.1"/>
    <property type="molecule type" value="Genomic_DNA"/>
</dbReference>
<evidence type="ECO:0000313" key="2">
    <source>
        <dbReference type="Proteomes" id="UP000789901"/>
    </source>
</evidence>
<evidence type="ECO:0000313" key="1">
    <source>
        <dbReference type="EMBL" id="CAG8853885.1"/>
    </source>
</evidence>